<dbReference type="EMBL" id="JAHZUY010000035">
    <property type="protein sequence ID" value="MBW8270286.1"/>
    <property type="molecule type" value="Genomic_DNA"/>
</dbReference>
<evidence type="ECO:0000313" key="2">
    <source>
        <dbReference type="EMBL" id="MBW8270286.1"/>
    </source>
</evidence>
<dbReference type="Proteomes" id="UP001519924">
    <property type="component" value="Unassembled WGS sequence"/>
</dbReference>
<evidence type="ECO:0000313" key="3">
    <source>
        <dbReference type="Proteomes" id="UP001519924"/>
    </source>
</evidence>
<proteinExistence type="predicted"/>
<protein>
    <submittedName>
        <fullName evidence="2">Uncharacterized protein</fullName>
    </submittedName>
</protein>
<feature type="region of interest" description="Disordered" evidence="1">
    <location>
        <begin position="1"/>
        <end position="31"/>
    </location>
</feature>
<accession>A0ABS7F3V4</accession>
<dbReference type="SUPFAM" id="SSF52096">
    <property type="entry name" value="ClpP/crotonase"/>
    <property type="match status" value="1"/>
</dbReference>
<evidence type="ECO:0000256" key="1">
    <source>
        <dbReference type="SAM" id="MobiDB-lite"/>
    </source>
</evidence>
<name>A0ABS7F3V4_9PROT</name>
<dbReference type="Gene3D" id="3.90.226.10">
    <property type="entry name" value="2-enoyl-CoA Hydratase, Chain A, domain 1"/>
    <property type="match status" value="1"/>
</dbReference>
<organism evidence="2 3">
    <name type="scientific">Caldovatus aquaticus</name>
    <dbReference type="NCBI Taxonomy" id="2865671"/>
    <lineage>
        <taxon>Bacteria</taxon>
        <taxon>Pseudomonadati</taxon>
        <taxon>Pseudomonadota</taxon>
        <taxon>Alphaproteobacteria</taxon>
        <taxon>Acetobacterales</taxon>
        <taxon>Roseomonadaceae</taxon>
        <taxon>Caldovatus</taxon>
    </lineage>
</organism>
<dbReference type="RefSeq" id="WP_220118028.1">
    <property type="nucleotide sequence ID" value="NZ_JAHZUY010000035.1"/>
</dbReference>
<sequence>MPGSPVTGPGGQRLPVVLTPPPPQDPALASPAALAPVVPPGVAEALRQGRPFTITVLRRGTAVEFRGDIVPGAAPALEAVLRGQGRDAQVLHLVSPGGMRGEAIRMASVVARHRLDTFVRSQCNSACAMVFLAGRRRVIQQGAVLGFHRGTPLGLRPDQTGGVPLGAELRSAFRHAGIPRWFLDRVDATPPDMLWVPTPEELLEARYVHRVVADGEGFSAGLPPVRAGLADMPELFRRAGGPLAAAVAALYPGLPSAAAAEVLPAYNDGAAPEELQALILRAALPPALALLPQAPDAEALTALGALGIIAQAVALAAPELCPALAAGGAPRVAALAALTGPARAVRDQALSALAPVLLAASGPARAAPPPPDALAAPLARLRARLAARLAPAQQAAAAALLRLAGPETPPRRPAASQPGLPCDAMAAVHAEIAALPPADAGPLARHLLALGQ</sequence>
<gene>
    <name evidence="2" type="ORF">K1J50_12410</name>
</gene>
<comment type="caution">
    <text evidence="2">The sequence shown here is derived from an EMBL/GenBank/DDBJ whole genome shotgun (WGS) entry which is preliminary data.</text>
</comment>
<dbReference type="InterPro" id="IPR029045">
    <property type="entry name" value="ClpP/crotonase-like_dom_sf"/>
</dbReference>
<keyword evidence="3" id="KW-1185">Reference proteome</keyword>
<reference evidence="2 3" key="1">
    <citation type="submission" date="2021-08" db="EMBL/GenBank/DDBJ databases">
        <title>Caldovatus sediminis gen. nov., sp. nov., a moderately thermophilic bacterium isolated from a hot spring.</title>
        <authorList>
            <person name="Hu C.-J."/>
            <person name="Li W.-J."/>
            <person name="Xian W.-D."/>
        </authorList>
    </citation>
    <scope>NUCLEOTIDE SEQUENCE [LARGE SCALE GENOMIC DNA]</scope>
    <source>
        <strain evidence="2 3">SYSU G05006</strain>
    </source>
</reference>